<accession>A0A0L0BUF1</accession>
<evidence type="ECO:0000313" key="1">
    <source>
        <dbReference type="EMBL" id="KNC22834.1"/>
    </source>
</evidence>
<proteinExistence type="predicted"/>
<name>A0A0L0BUF1_LUCCU</name>
<reference evidence="1 2" key="1">
    <citation type="journal article" date="2015" name="Nat. Commun.">
        <title>Lucilia cuprina genome unlocks parasitic fly biology to underpin future interventions.</title>
        <authorList>
            <person name="Anstead C.A."/>
            <person name="Korhonen P.K."/>
            <person name="Young N.D."/>
            <person name="Hall R.S."/>
            <person name="Jex A.R."/>
            <person name="Murali S.C."/>
            <person name="Hughes D.S."/>
            <person name="Lee S.F."/>
            <person name="Perry T."/>
            <person name="Stroehlein A.J."/>
            <person name="Ansell B.R."/>
            <person name="Breugelmans B."/>
            <person name="Hofmann A."/>
            <person name="Qu J."/>
            <person name="Dugan S."/>
            <person name="Lee S.L."/>
            <person name="Chao H."/>
            <person name="Dinh H."/>
            <person name="Han Y."/>
            <person name="Doddapaneni H.V."/>
            <person name="Worley K.C."/>
            <person name="Muzny D.M."/>
            <person name="Ioannidis P."/>
            <person name="Waterhouse R.M."/>
            <person name="Zdobnov E.M."/>
            <person name="James P.J."/>
            <person name="Bagnall N.H."/>
            <person name="Kotze A.C."/>
            <person name="Gibbs R.A."/>
            <person name="Richards S."/>
            <person name="Batterham P."/>
            <person name="Gasser R.B."/>
        </authorList>
    </citation>
    <scope>NUCLEOTIDE SEQUENCE [LARGE SCALE GENOMIC DNA]</scope>
    <source>
        <strain evidence="1 2">LS</strain>
        <tissue evidence="1">Full body</tissue>
    </source>
</reference>
<dbReference type="Proteomes" id="UP000037069">
    <property type="component" value="Unassembled WGS sequence"/>
</dbReference>
<dbReference type="EMBL" id="JRES01001454">
    <property type="protein sequence ID" value="KNC22834.1"/>
    <property type="molecule type" value="Genomic_DNA"/>
</dbReference>
<evidence type="ECO:0000313" key="2">
    <source>
        <dbReference type="Proteomes" id="UP000037069"/>
    </source>
</evidence>
<dbReference type="AlphaFoldDB" id="A0A0L0BUF1"/>
<organism evidence="1 2">
    <name type="scientific">Lucilia cuprina</name>
    <name type="common">Green bottle fly</name>
    <name type="synonym">Australian sheep blowfly</name>
    <dbReference type="NCBI Taxonomy" id="7375"/>
    <lineage>
        <taxon>Eukaryota</taxon>
        <taxon>Metazoa</taxon>
        <taxon>Ecdysozoa</taxon>
        <taxon>Arthropoda</taxon>
        <taxon>Hexapoda</taxon>
        <taxon>Insecta</taxon>
        <taxon>Pterygota</taxon>
        <taxon>Neoptera</taxon>
        <taxon>Endopterygota</taxon>
        <taxon>Diptera</taxon>
        <taxon>Brachycera</taxon>
        <taxon>Muscomorpha</taxon>
        <taxon>Oestroidea</taxon>
        <taxon>Calliphoridae</taxon>
        <taxon>Luciliinae</taxon>
        <taxon>Lucilia</taxon>
    </lineage>
</organism>
<keyword evidence="2" id="KW-1185">Reference proteome</keyword>
<protein>
    <submittedName>
        <fullName evidence="1">Uncharacterized protein</fullName>
    </submittedName>
</protein>
<comment type="caution">
    <text evidence="1">The sequence shown here is derived from an EMBL/GenBank/DDBJ whole genome shotgun (WGS) entry which is preliminary data.</text>
</comment>
<sequence>MINLESMWHLRHYTIFKLQQHFTKTLIFPHEINTGNKLFNLQEHLQELATFAKWAQHPRFHEQTHDQPHIYELSYYLVGLGDFILSLNVGTIISQQVVVIVFQENVSNILEFIGIAGTEETTSDLINTLLNLRIAVVVIVGIVALSLKSFNFIDGHTENEDVFIAHLFGHFNISTIQSTNGQGTVQHEFHVTSTGSFSTSSGDLFGQISSGHDFLGQGDAVVFKEDYLEFITNNGIVVDYVTNGTDQFNDLFGNIVTRSSLATDHNGTWGELSGGILLNAIVQSDDVQAVQQLTFVLVNTLDLDVKHRGRVDLHTIILLQNLSQLQFVFLLNAGNVALEVGVLSPLLQSNQLIQMYGPFVANLFADQIRQARVAEQQPTTRSNTVGLVLELVGLHLVEQTEKIILQDLGVNSGYTVDGMGTNNGQMSHVNAFLTIFFNQRHAAHTIHVTGIEFLNIFHVQEVNVIDNLQVTRQNGLEHGNGPAFQSFGKDGVVGVGTGADGDIPSLLPGQVLFIDQDAHKFRNGQ</sequence>
<gene>
    <name evidence="1" type="ORF">FF38_08040</name>
</gene>